<dbReference type="EMBL" id="CM056809">
    <property type="protein sequence ID" value="KAJ8649574.1"/>
    <property type="molecule type" value="Genomic_DNA"/>
</dbReference>
<protein>
    <submittedName>
        <fullName evidence="1">Uncharacterized protein</fullName>
    </submittedName>
</protein>
<organism evidence="1 2">
    <name type="scientific">Persea americana</name>
    <name type="common">Avocado</name>
    <dbReference type="NCBI Taxonomy" id="3435"/>
    <lineage>
        <taxon>Eukaryota</taxon>
        <taxon>Viridiplantae</taxon>
        <taxon>Streptophyta</taxon>
        <taxon>Embryophyta</taxon>
        <taxon>Tracheophyta</taxon>
        <taxon>Spermatophyta</taxon>
        <taxon>Magnoliopsida</taxon>
        <taxon>Magnoliidae</taxon>
        <taxon>Laurales</taxon>
        <taxon>Lauraceae</taxon>
        <taxon>Persea</taxon>
    </lineage>
</organism>
<gene>
    <name evidence="1" type="ORF">MRB53_002597</name>
</gene>
<evidence type="ECO:0000313" key="2">
    <source>
        <dbReference type="Proteomes" id="UP001234297"/>
    </source>
</evidence>
<name>A0ACC2MWK0_PERAE</name>
<dbReference type="Proteomes" id="UP001234297">
    <property type="component" value="Chromosome 1"/>
</dbReference>
<proteinExistence type="predicted"/>
<evidence type="ECO:0000313" key="1">
    <source>
        <dbReference type="EMBL" id="KAJ8649574.1"/>
    </source>
</evidence>
<comment type="caution">
    <text evidence="1">The sequence shown here is derived from an EMBL/GenBank/DDBJ whole genome shotgun (WGS) entry which is preliminary data.</text>
</comment>
<accession>A0ACC2MWK0</accession>
<keyword evidence="2" id="KW-1185">Reference proteome</keyword>
<reference evidence="1 2" key="1">
    <citation type="journal article" date="2022" name="Hortic Res">
        <title>A haplotype resolved chromosomal level avocado genome allows analysis of novel avocado genes.</title>
        <authorList>
            <person name="Nath O."/>
            <person name="Fletcher S.J."/>
            <person name="Hayward A."/>
            <person name="Shaw L.M."/>
            <person name="Masouleh A.K."/>
            <person name="Furtado A."/>
            <person name="Henry R.J."/>
            <person name="Mitter N."/>
        </authorList>
    </citation>
    <scope>NUCLEOTIDE SEQUENCE [LARGE SCALE GENOMIC DNA]</scope>
    <source>
        <strain evidence="2">cv. Hass</strain>
    </source>
</reference>
<sequence>MGKNLSNKLHLKKLLYGLKMEEGCDVLEHMNTFNRMIGDMLRLDVKFNDEDNLQQCRSSVRRLDGGANIETVVNDCAIVDDDDSAAMIVTVLEWSNDWS</sequence>